<dbReference type="Pfam" id="PF01549">
    <property type="entry name" value="ShK"/>
    <property type="match status" value="3"/>
</dbReference>
<keyword evidence="4" id="KW-1185">Reference proteome</keyword>
<dbReference type="EMBL" id="JOJR01000018">
    <property type="protein sequence ID" value="RCN50927.1"/>
    <property type="molecule type" value="Genomic_DNA"/>
</dbReference>
<evidence type="ECO:0000256" key="1">
    <source>
        <dbReference type="PROSITE-ProRule" id="PRU01005"/>
    </source>
</evidence>
<evidence type="ECO:0000313" key="3">
    <source>
        <dbReference type="EMBL" id="RCN50927.1"/>
    </source>
</evidence>
<feature type="disulfide bond" evidence="1">
    <location>
        <begin position="321"/>
        <end position="355"/>
    </location>
</feature>
<feature type="disulfide bond" evidence="1">
    <location>
        <begin position="265"/>
        <end position="299"/>
    </location>
</feature>
<dbReference type="SMART" id="SM00254">
    <property type="entry name" value="ShKT"/>
    <property type="match status" value="3"/>
</dbReference>
<feature type="domain" description="ShKT" evidence="2">
    <location>
        <begin position="265"/>
        <end position="299"/>
    </location>
</feature>
<accession>A0A368H6P1</accession>
<dbReference type="PROSITE" id="PS51670">
    <property type="entry name" value="SHKT"/>
    <property type="match status" value="3"/>
</dbReference>
<dbReference type="OrthoDB" id="5920234at2759"/>
<dbReference type="Proteomes" id="UP000252519">
    <property type="component" value="Unassembled WGS sequence"/>
</dbReference>
<reference evidence="3 4" key="1">
    <citation type="submission" date="2014-10" db="EMBL/GenBank/DDBJ databases">
        <title>Draft genome of the hookworm Ancylostoma caninum.</title>
        <authorList>
            <person name="Mitreva M."/>
        </authorList>
    </citation>
    <scope>NUCLEOTIDE SEQUENCE [LARGE SCALE GENOMIC DNA]</scope>
    <source>
        <strain evidence="3 4">Baltimore</strain>
    </source>
</reference>
<evidence type="ECO:0000313" key="4">
    <source>
        <dbReference type="Proteomes" id="UP000252519"/>
    </source>
</evidence>
<sequence>MSSKQKQSAALVGKATAATSIHPVLHGHAEESAARIPNGCYLTVSCHATIARPTVMSDPRMQRSVALVGSVTAAISIHPVLHGHAEASAARIPNGCYLTASCHATVARPTVMSDPLMQHSVALVENVTAATSIHPVLHGHAKASAARIPNGCYLTASCHATVARPTVMSDPLMQHIFLVTPNHIEQGRIESTQLISECGTGRESNCCDKHPSCASWASRGECSNNPEYMLPNCQLSCHSCETDNNETSDESSDTLKCGTGSQSNCCDKHPHCESWASEGQCNSNPSWMLPNCQFSCQDCENEPDEPFVDPELCGTGEKSDCCDFHASCPHWASVGECTRNRNYMHMNCMLSCNTCLTDPDPIVRQLAKRLGQFWCRAQTYFTFGGSSSDETQPNCNNASVKIQEAHLLKIRM</sequence>
<comment type="caution">
    <text evidence="3">The sequence shown here is derived from an EMBL/GenBank/DDBJ whole genome shotgun (WGS) entry which is preliminary data.</text>
</comment>
<protein>
    <submittedName>
        <fullName evidence="3">ShTK domain protein</fullName>
    </submittedName>
</protein>
<gene>
    <name evidence="3" type="ORF">ANCCAN_02940</name>
</gene>
<proteinExistence type="predicted"/>
<feature type="domain" description="ShKT" evidence="2">
    <location>
        <begin position="321"/>
        <end position="355"/>
    </location>
</feature>
<comment type="caution">
    <text evidence="1">Lacks conserved residue(s) required for the propagation of feature annotation.</text>
</comment>
<organism evidence="3 4">
    <name type="scientific">Ancylostoma caninum</name>
    <name type="common">Dog hookworm</name>
    <dbReference type="NCBI Taxonomy" id="29170"/>
    <lineage>
        <taxon>Eukaryota</taxon>
        <taxon>Metazoa</taxon>
        <taxon>Ecdysozoa</taxon>
        <taxon>Nematoda</taxon>
        <taxon>Chromadorea</taxon>
        <taxon>Rhabditida</taxon>
        <taxon>Rhabditina</taxon>
        <taxon>Rhabditomorpha</taxon>
        <taxon>Strongyloidea</taxon>
        <taxon>Ancylostomatidae</taxon>
        <taxon>Ancylostomatinae</taxon>
        <taxon>Ancylostoma</taxon>
    </lineage>
</organism>
<name>A0A368H6P1_ANCCA</name>
<dbReference type="InterPro" id="IPR003582">
    <property type="entry name" value="ShKT_dom"/>
</dbReference>
<evidence type="ECO:0000259" key="2">
    <source>
        <dbReference type="PROSITE" id="PS51670"/>
    </source>
</evidence>
<feature type="domain" description="ShKT" evidence="2">
    <location>
        <begin position="206"/>
        <end position="240"/>
    </location>
</feature>
<dbReference type="AlphaFoldDB" id="A0A368H6P1"/>
<feature type="disulfide bond" evidence="1">
    <location>
        <begin position="206"/>
        <end position="240"/>
    </location>
</feature>
<dbReference type="STRING" id="29170.A0A368H6P1"/>
<keyword evidence="1" id="KW-1015">Disulfide bond</keyword>